<gene>
    <name evidence="2" type="ORF">HYPSUDRAFT_199977</name>
</gene>
<protein>
    <submittedName>
        <fullName evidence="2">Uncharacterized protein</fullName>
    </submittedName>
</protein>
<feature type="compositionally biased region" description="Basic residues" evidence="1">
    <location>
        <begin position="251"/>
        <end position="269"/>
    </location>
</feature>
<feature type="region of interest" description="Disordered" evidence="1">
    <location>
        <begin position="277"/>
        <end position="311"/>
    </location>
</feature>
<name>A0A0D2LCQ1_HYPSF</name>
<evidence type="ECO:0000256" key="1">
    <source>
        <dbReference type="SAM" id="MobiDB-lite"/>
    </source>
</evidence>
<evidence type="ECO:0000313" key="2">
    <source>
        <dbReference type="EMBL" id="KJA25057.1"/>
    </source>
</evidence>
<dbReference type="AlphaFoldDB" id="A0A0D2LCQ1"/>
<organism evidence="2 3">
    <name type="scientific">Hypholoma sublateritium (strain FD-334 SS-4)</name>
    <dbReference type="NCBI Taxonomy" id="945553"/>
    <lineage>
        <taxon>Eukaryota</taxon>
        <taxon>Fungi</taxon>
        <taxon>Dikarya</taxon>
        <taxon>Basidiomycota</taxon>
        <taxon>Agaricomycotina</taxon>
        <taxon>Agaricomycetes</taxon>
        <taxon>Agaricomycetidae</taxon>
        <taxon>Agaricales</taxon>
        <taxon>Agaricineae</taxon>
        <taxon>Strophariaceae</taxon>
        <taxon>Hypholoma</taxon>
    </lineage>
</organism>
<feature type="region of interest" description="Disordered" evidence="1">
    <location>
        <begin position="250"/>
        <end position="269"/>
    </location>
</feature>
<reference evidence="3" key="1">
    <citation type="submission" date="2014-04" db="EMBL/GenBank/DDBJ databases">
        <title>Evolutionary Origins and Diversification of the Mycorrhizal Mutualists.</title>
        <authorList>
            <consortium name="DOE Joint Genome Institute"/>
            <consortium name="Mycorrhizal Genomics Consortium"/>
            <person name="Kohler A."/>
            <person name="Kuo A."/>
            <person name="Nagy L.G."/>
            <person name="Floudas D."/>
            <person name="Copeland A."/>
            <person name="Barry K.W."/>
            <person name="Cichocki N."/>
            <person name="Veneault-Fourrey C."/>
            <person name="LaButti K."/>
            <person name="Lindquist E.A."/>
            <person name="Lipzen A."/>
            <person name="Lundell T."/>
            <person name="Morin E."/>
            <person name="Murat C."/>
            <person name="Riley R."/>
            <person name="Ohm R."/>
            <person name="Sun H."/>
            <person name="Tunlid A."/>
            <person name="Henrissat B."/>
            <person name="Grigoriev I.V."/>
            <person name="Hibbett D.S."/>
            <person name="Martin F."/>
        </authorList>
    </citation>
    <scope>NUCLEOTIDE SEQUENCE [LARGE SCALE GENOMIC DNA]</scope>
    <source>
        <strain evidence="3">FD-334 SS-4</strain>
    </source>
</reference>
<dbReference type="EMBL" id="KN817533">
    <property type="protein sequence ID" value="KJA25057.1"/>
    <property type="molecule type" value="Genomic_DNA"/>
</dbReference>
<sequence length="345" mass="37714">MPTPVANHLADDARWTRRHVWARIIILGYLRSGMACTGADASWQPGSRKSLEVCPSIALPRGFQESSFAPGAVFAGGAGDYSLWRRRRVQASAARCRWPSSHYDPVAAALLARLGNDRKGMTLSSCQPPAKRHKVKHMYRIGGHGCTLEARQKPVDLARRRARRRSPAASAGRATAQIMRKSCGGPAQPCASLRINVLSSVSRGVPLLSEAPTLLPILWIVKAVATSLRGMQLGTYCATHHRRVVASVVRRGTRGHSRSNARSHRMRRCSPTRLVEATSAAAGDTTARKGGTQWTSSKMKSVTPRPAPDSARSRRCYARVDLFGGEIRAVAMKEHRLIDRLYSSP</sequence>
<proteinExistence type="predicted"/>
<dbReference type="Proteomes" id="UP000054270">
    <property type="component" value="Unassembled WGS sequence"/>
</dbReference>
<evidence type="ECO:0000313" key="3">
    <source>
        <dbReference type="Proteomes" id="UP000054270"/>
    </source>
</evidence>
<keyword evidence="3" id="KW-1185">Reference proteome</keyword>
<accession>A0A0D2LCQ1</accession>